<sequence length="551" mass="58274">MKSVGLQTDPDNARPVIGIADSSSDLNPCNLPLRHLVDEVKRGVIAAGGLPVAFPVMSLGEDLMKPSAMLYRNLLSMEVEEYLRSYPIDGVVLLANCDKSVPGSLMGAASANFPTVMLTAGARPAPVFRGKRVGTGTDLWRKWADRRAGKIDEAEWQEFEACLDCGLGACNTMGTASSVAIMVEVLGLTIPGTSTIPAGTLERETAAYDSGFAAVTMVKEGITPSRLLTPKAFRNAARVLHACGGSTNAIIHLLAISGRVGGELTLDGIAELGKNIPVLADVEPSGRLLIQDFHLAGGVPALMARLADHLELDAITLSGGTWQSQVPTPPIAHLAIRSVDDALKNDGAFAVVKGSLAPDGALIKTSAASPELLRHRGSAVVFDGYDDMRSRIDDLDLDITKDSILVLAGCGAVGVPGMPEWGMIPIPKHLAEQGVTDMVRITDARMSGTSFGTCFLHVSPEAAIGGPLALVRDGDMISVDCEAGSIDLELSDKELAERTAAWKPKPSPHLRGWPALYQAHVLQPDEGCDFDFLRGSTLELRRFVPPVVGRS</sequence>
<feature type="domain" description="Dihydroxy-acid/6-phosphogluconate dehydratase N-terminal" evidence="6">
    <location>
        <begin position="14"/>
        <end position="323"/>
    </location>
</feature>
<dbReference type="InterPro" id="IPR042096">
    <property type="entry name" value="Dihydro-acid_dehy_C"/>
</dbReference>
<dbReference type="EMBL" id="MLJW01001241">
    <property type="protein sequence ID" value="OIQ79281.1"/>
    <property type="molecule type" value="Genomic_DNA"/>
</dbReference>
<keyword evidence="2" id="KW-0479">Metal-binding</keyword>
<keyword evidence="5 8" id="KW-0456">Lyase</keyword>
<dbReference type="NCBIfam" id="NF004784">
    <property type="entry name" value="PRK06131.1"/>
    <property type="match status" value="1"/>
</dbReference>
<evidence type="ECO:0000256" key="3">
    <source>
        <dbReference type="ARBA" id="ARBA00023004"/>
    </source>
</evidence>
<keyword evidence="4" id="KW-0411">Iron-sulfur</keyword>
<accession>A0A1J5Q6D7</accession>
<dbReference type="EC" id="4.2.1.25" evidence="8"/>
<feature type="domain" description="Dihydroxy-acid/6-phosphogluconate dehydratase C-terminal" evidence="7">
    <location>
        <begin position="336"/>
        <end position="528"/>
    </location>
</feature>
<dbReference type="PANTHER" id="PTHR43183:SF2">
    <property type="entry name" value="DIHYDROXY-ACID DEHYDRATASE"/>
    <property type="match status" value="1"/>
</dbReference>
<keyword evidence="3" id="KW-0408">Iron</keyword>
<organism evidence="8">
    <name type="scientific">mine drainage metagenome</name>
    <dbReference type="NCBI Taxonomy" id="410659"/>
    <lineage>
        <taxon>unclassified sequences</taxon>
        <taxon>metagenomes</taxon>
        <taxon>ecological metagenomes</taxon>
    </lineage>
</organism>
<dbReference type="InterPro" id="IPR020558">
    <property type="entry name" value="DiOHA_6PGluconate_deHydtase_CS"/>
</dbReference>
<protein>
    <submittedName>
        <fullName evidence="8">L-arabonate dehydratase</fullName>
        <ecNumber evidence="8">4.2.1.25</ecNumber>
    </submittedName>
</protein>
<dbReference type="GO" id="GO:0051536">
    <property type="term" value="F:iron-sulfur cluster binding"/>
    <property type="evidence" value="ECO:0007669"/>
    <property type="project" value="UniProtKB-KW"/>
</dbReference>
<dbReference type="GO" id="GO:0046872">
    <property type="term" value="F:metal ion binding"/>
    <property type="evidence" value="ECO:0007669"/>
    <property type="project" value="UniProtKB-KW"/>
</dbReference>
<dbReference type="Pfam" id="PF24877">
    <property type="entry name" value="ILV_EDD_C"/>
    <property type="match status" value="1"/>
</dbReference>
<evidence type="ECO:0000256" key="5">
    <source>
        <dbReference type="ARBA" id="ARBA00023239"/>
    </source>
</evidence>
<dbReference type="Gene3D" id="3.50.30.80">
    <property type="entry name" value="IlvD/EDD C-terminal domain-like"/>
    <property type="match status" value="1"/>
</dbReference>
<proteinExistence type="inferred from homology"/>
<name>A0A1J5Q6D7_9ZZZZ</name>
<dbReference type="InterPro" id="IPR037237">
    <property type="entry name" value="IlvD/EDD_N"/>
</dbReference>
<dbReference type="PANTHER" id="PTHR43183">
    <property type="entry name" value="HYPOTHETICAL DIHYDROXYACID DEHYDRATASE (EUROFUNG)-RELATED"/>
    <property type="match status" value="1"/>
</dbReference>
<dbReference type="SUPFAM" id="SSF52016">
    <property type="entry name" value="LeuD/IlvD-like"/>
    <property type="match status" value="1"/>
</dbReference>
<comment type="similarity">
    <text evidence="1">Belongs to the IlvD/Edd family.</text>
</comment>
<evidence type="ECO:0000256" key="2">
    <source>
        <dbReference type="ARBA" id="ARBA00022723"/>
    </source>
</evidence>
<dbReference type="SUPFAM" id="SSF143975">
    <property type="entry name" value="IlvD/EDD N-terminal domain-like"/>
    <property type="match status" value="1"/>
</dbReference>
<evidence type="ECO:0000256" key="4">
    <source>
        <dbReference type="ARBA" id="ARBA00023014"/>
    </source>
</evidence>
<dbReference type="InterPro" id="IPR056740">
    <property type="entry name" value="ILV_EDD_C"/>
</dbReference>
<dbReference type="AlphaFoldDB" id="A0A1J5Q6D7"/>
<comment type="caution">
    <text evidence="8">The sequence shown here is derived from an EMBL/GenBank/DDBJ whole genome shotgun (WGS) entry which is preliminary data.</text>
</comment>
<dbReference type="InterPro" id="IPR052352">
    <property type="entry name" value="Sugar_Degrad_Dehydratases"/>
</dbReference>
<evidence type="ECO:0000256" key="1">
    <source>
        <dbReference type="ARBA" id="ARBA00006486"/>
    </source>
</evidence>
<gene>
    <name evidence="8" type="primary">araC_7</name>
    <name evidence="8" type="ORF">GALL_389790</name>
</gene>
<evidence type="ECO:0000313" key="8">
    <source>
        <dbReference type="EMBL" id="OIQ79281.1"/>
    </source>
</evidence>
<dbReference type="FunFam" id="3.50.30.80:FF:000001">
    <property type="entry name" value="Dihydroxy-acid dehydratase"/>
    <property type="match status" value="1"/>
</dbReference>
<reference evidence="8" key="1">
    <citation type="submission" date="2016-10" db="EMBL/GenBank/DDBJ databases">
        <title>Sequence of Gallionella enrichment culture.</title>
        <authorList>
            <person name="Poehlein A."/>
            <person name="Muehling M."/>
            <person name="Daniel R."/>
        </authorList>
    </citation>
    <scope>NUCLEOTIDE SEQUENCE</scope>
</reference>
<dbReference type="InterPro" id="IPR000581">
    <property type="entry name" value="ILV_EDD_N"/>
</dbReference>
<dbReference type="GO" id="GO:0050020">
    <property type="term" value="F:L-arabinonate dehydratase activity"/>
    <property type="evidence" value="ECO:0007669"/>
    <property type="project" value="UniProtKB-EC"/>
</dbReference>
<evidence type="ECO:0000259" key="6">
    <source>
        <dbReference type="Pfam" id="PF00920"/>
    </source>
</evidence>
<dbReference type="PROSITE" id="PS00886">
    <property type="entry name" value="ILVD_EDD_1"/>
    <property type="match status" value="1"/>
</dbReference>
<evidence type="ECO:0000259" key="7">
    <source>
        <dbReference type="Pfam" id="PF24877"/>
    </source>
</evidence>
<dbReference type="Pfam" id="PF00920">
    <property type="entry name" value="ILVD_EDD_N"/>
    <property type="match status" value="1"/>
</dbReference>